<evidence type="ECO:0000256" key="9">
    <source>
        <dbReference type="ARBA" id="ARBA00022771"/>
    </source>
</evidence>
<keyword evidence="23" id="KW-1185">Reference proteome</keyword>
<dbReference type="GO" id="GO:0005634">
    <property type="term" value="C:nucleus"/>
    <property type="evidence" value="ECO:0007669"/>
    <property type="project" value="UniProtKB-SubCell"/>
</dbReference>
<comment type="subcellular location">
    <subcellularLocation>
        <location evidence="2">Nucleus</location>
    </subcellularLocation>
</comment>
<keyword evidence="10" id="KW-0833">Ubl conjugation pathway</keyword>
<evidence type="ECO:0000256" key="15">
    <source>
        <dbReference type="ARBA" id="ARBA00031783"/>
    </source>
</evidence>
<evidence type="ECO:0000259" key="20">
    <source>
        <dbReference type="PROSITE" id="PS50089"/>
    </source>
</evidence>
<dbReference type="GO" id="GO:0008270">
    <property type="term" value="F:zinc ion binding"/>
    <property type="evidence" value="ECO:0007669"/>
    <property type="project" value="UniProtKB-KW"/>
</dbReference>
<evidence type="ECO:0000256" key="10">
    <source>
        <dbReference type="ARBA" id="ARBA00022786"/>
    </source>
</evidence>
<evidence type="ECO:0000256" key="4">
    <source>
        <dbReference type="ARBA" id="ARBA00009506"/>
    </source>
</evidence>
<keyword evidence="7" id="KW-0479">Metal-binding</keyword>
<evidence type="ECO:0000256" key="1">
    <source>
        <dbReference type="ARBA" id="ARBA00000900"/>
    </source>
</evidence>
<dbReference type="FunFam" id="3.30.40.10:FF:000172">
    <property type="entry name" value="E3 ubiquitin-protein ligase RAD18"/>
    <property type="match status" value="1"/>
</dbReference>
<dbReference type="FunCoup" id="A0A6P8PKA3">
    <property type="interactions" value="1759"/>
</dbReference>
<name>A0A6P8PKA3_GEOSA</name>
<dbReference type="GO" id="GO:0006281">
    <property type="term" value="P:DNA repair"/>
    <property type="evidence" value="ECO:0007669"/>
    <property type="project" value="UniProtKB-KW"/>
</dbReference>
<dbReference type="Gene3D" id="3.30.160.60">
    <property type="entry name" value="Classic Zinc Finger"/>
    <property type="match status" value="1"/>
</dbReference>
<evidence type="ECO:0000256" key="17">
    <source>
        <dbReference type="PROSITE-ProRule" id="PRU00175"/>
    </source>
</evidence>
<accession>A0A6P8PKA3</accession>
<feature type="domain" description="UBZ4-type" evidence="22">
    <location>
        <begin position="238"/>
        <end position="265"/>
    </location>
</feature>
<dbReference type="InterPro" id="IPR006642">
    <property type="entry name" value="Rad18_UBZ4"/>
</dbReference>
<dbReference type="SUPFAM" id="SSF57850">
    <property type="entry name" value="RING/U-box"/>
    <property type="match status" value="1"/>
</dbReference>
<dbReference type="GeneID" id="117351187"/>
<evidence type="ECO:0000256" key="16">
    <source>
        <dbReference type="ARBA" id="ARBA00082369"/>
    </source>
</evidence>
<feature type="domain" description="RING-type" evidence="20">
    <location>
        <begin position="62"/>
        <end position="100"/>
    </location>
</feature>
<dbReference type="KEGG" id="gsh:117351187"/>
<dbReference type="PROSITE" id="PS50800">
    <property type="entry name" value="SAP"/>
    <property type="match status" value="1"/>
</dbReference>
<dbReference type="GO" id="GO:0003697">
    <property type="term" value="F:single-stranded DNA binding"/>
    <property type="evidence" value="ECO:0007669"/>
    <property type="project" value="InterPro"/>
</dbReference>
<dbReference type="SMART" id="SM00513">
    <property type="entry name" value="SAP"/>
    <property type="match status" value="1"/>
</dbReference>
<keyword evidence="11" id="KW-0862">Zinc</keyword>
<dbReference type="SMART" id="SM00734">
    <property type="entry name" value="ZnF_Rad18"/>
    <property type="match status" value="1"/>
</dbReference>
<keyword evidence="6" id="KW-0808">Transferase</keyword>
<dbReference type="EC" id="2.3.2.27" evidence="5"/>
<dbReference type="InterPro" id="IPR013083">
    <property type="entry name" value="Znf_RING/FYVE/PHD"/>
</dbReference>
<evidence type="ECO:0000256" key="19">
    <source>
        <dbReference type="SAM" id="MobiDB-lite"/>
    </source>
</evidence>
<dbReference type="FunFam" id="3.30.160.60:FF:000331">
    <property type="entry name" value="E3 ubiquitin-protein ligase RAD18"/>
    <property type="match status" value="1"/>
</dbReference>
<keyword evidence="14" id="KW-0539">Nucleus</keyword>
<dbReference type="PROSITE" id="PS51908">
    <property type="entry name" value="ZF_UBZ4"/>
    <property type="match status" value="1"/>
</dbReference>
<dbReference type="PANTHER" id="PTHR14134">
    <property type="entry name" value="E3 UBIQUITIN-PROTEIN LIGASE RAD18"/>
    <property type="match status" value="1"/>
</dbReference>
<feature type="region of interest" description="Disordered" evidence="19">
    <location>
        <begin position="399"/>
        <end position="430"/>
    </location>
</feature>
<evidence type="ECO:0000256" key="14">
    <source>
        <dbReference type="ARBA" id="ARBA00023242"/>
    </source>
</evidence>
<evidence type="ECO:0000256" key="12">
    <source>
        <dbReference type="ARBA" id="ARBA00023125"/>
    </source>
</evidence>
<evidence type="ECO:0000256" key="13">
    <source>
        <dbReference type="ARBA" id="ARBA00023204"/>
    </source>
</evidence>
<dbReference type="AlphaFoldDB" id="A0A6P8PKA3"/>
<dbReference type="GO" id="GO:0006301">
    <property type="term" value="P:DNA damage tolerance"/>
    <property type="evidence" value="ECO:0007669"/>
    <property type="project" value="InterPro"/>
</dbReference>
<feature type="compositionally biased region" description="Basic and acidic residues" evidence="19">
    <location>
        <begin position="404"/>
        <end position="430"/>
    </location>
</feature>
<evidence type="ECO:0000259" key="21">
    <source>
        <dbReference type="PROSITE" id="PS50800"/>
    </source>
</evidence>
<evidence type="ECO:0000256" key="5">
    <source>
        <dbReference type="ARBA" id="ARBA00012483"/>
    </source>
</evidence>
<keyword evidence="13 18" id="KW-0234">DNA repair</keyword>
<keyword evidence="8 18" id="KW-0227">DNA damage</keyword>
<dbReference type="InterPro" id="IPR017907">
    <property type="entry name" value="Znf_RING_CS"/>
</dbReference>
<dbReference type="InterPro" id="IPR039577">
    <property type="entry name" value="Rad18"/>
</dbReference>
<dbReference type="UniPathway" id="UPA00143"/>
<dbReference type="Gene3D" id="3.30.40.10">
    <property type="entry name" value="Zinc/RING finger domain, C3HC4 (zinc finger)"/>
    <property type="match status" value="1"/>
</dbReference>
<organism evidence="23 24">
    <name type="scientific">Geotrypetes seraphini</name>
    <name type="common">Gaboon caecilian</name>
    <name type="synonym">Caecilia seraphini</name>
    <dbReference type="NCBI Taxonomy" id="260995"/>
    <lineage>
        <taxon>Eukaryota</taxon>
        <taxon>Metazoa</taxon>
        <taxon>Chordata</taxon>
        <taxon>Craniata</taxon>
        <taxon>Vertebrata</taxon>
        <taxon>Euteleostomi</taxon>
        <taxon>Amphibia</taxon>
        <taxon>Gymnophiona</taxon>
        <taxon>Geotrypetes</taxon>
    </lineage>
</organism>
<dbReference type="PROSITE" id="PS00518">
    <property type="entry name" value="ZF_RING_1"/>
    <property type="match status" value="1"/>
</dbReference>
<protein>
    <recommendedName>
        <fullName evidence="5">RING-type E3 ubiquitin transferase</fullName>
        <ecNumber evidence="5">2.3.2.27</ecNumber>
    </recommendedName>
    <alternativeName>
        <fullName evidence="15 16">RING-type E3 ubiquitin transferase RAD18</fullName>
    </alternativeName>
</protein>
<feature type="domain" description="SAP" evidence="21">
    <location>
        <begin position="285"/>
        <end position="319"/>
    </location>
</feature>
<dbReference type="PANTHER" id="PTHR14134:SF2">
    <property type="entry name" value="E3 UBIQUITIN-PROTEIN LIGASE RAD18"/>
    <property type="match status" value="1"/>
</dbReference>
<evidence type="ECO:0000256" key="11">
    <source>
        <dbReference type="ARBA" id="ARBA00022833"/>
    </source>
</evidence>
<dbReference type="CDD" id="cd16529">
    <property type="entry name" value="RING-HC_RAD18"/>
    <property type="match status" value="1"/>
</dbReference>
<keyword evidence="12" id="KW-0238">DNA-binding</keyword>
<evidence type="ECO:0000256" key="3">
    <source>
        <dbReference type="ARBA" id="ARBA00004906"/>
    </source>
</evidence>
<comment type="pathway">
    <text evidence="3">Protein modification; protein ubiquitination.</text>
</comment>
<keyword evidence="9 17" id="KW-0863">Zinc-finger</keyword>
<dbReference type="GO" id="GO:0097505">
    <property type="term" value="C:Rad6-Rad18 complex"/>
    <property type="evidence" value="ECO:0007669"/>
    <property type="project" value="TreeGrafter"/>
</dbReference>
<dbReference type="GO" id="GO:0061630">
    <property type="term" value="F:ubiquitin protein ligase activity"/>
    <property type="evidence" value="ECO:0007669"/>
    <property type="project" value="UniProtKB-EC"/>
</dbReference>
<evidence type="ECO:0000256" key="8">
    <source>
        <dbReference type="ARBA" id="ARBA00022763"/>
    </source>
</evidence>
<dbReference type="RefSeq" id="XP_033781995.1">
    <property type="nucleotide sequence ID" value="XM_033926104.1"/>
</dbReference>
<evidence type="ECO:0000313" key="24">
    <source>
        <dbReference type="RefSeq" id="XP_033781995.1"/>
    </source>
</evidence>
<evidence type="ECO:0000256" key="18">
    <source>
        <dbReference type="PROSITE-ProRule" id="PRU01256"/>
    </source>
</evidence>
<evidence type="ECO:0000256" key="6">
    <source>
        <dbReference type="ARBA" id="ARBA00022679"/>
    </source>
</evidence>
<dbReference type="Pfam" id="PF02037">
    <property type="entry name" value="SAP"/>
    <property type="match status" value="1"/>
</dbReference>
<comment type="similarity">
    <text evidence="4">Belongs to the RAD18 family.</text>
</comment>
<evidence type="ECO:0000256" key="7">
    <source>
        <dbReference type="ARBA" id="ARBA00022723"/>
    </source>
</evidence>
<dbReference type="InParanoid" id="A0A6P8PKA3"/>
<dbReference type="InterPro" id="IPR001841">
    <property type="entry name" value="Znf_RING"/>
</dbReference>
<reference evidence="24" key="1">
    <citation type="submission" date="2025-08" db="UniProtKB">
        <authorList>
            <consortium name="RefSeq"/>
        </authorList>
    </citation>
    <scope>IDENTIFICATION</scope>
</reference>
<dbReference type="PROSITE" id="PS50089">
    <property type="entry name" value="ZF_RING_2"/>
    <property type="match status" value="1"/>
</dbReference>
<evidence type="ECO:0000259" key="22">
    <source>
        <dbReference type="PROSITE" id="PS51908"/>
    </source>
</evidence>
<proteinExistence type="inferred from homology"/>
<comment type="catalytic activity">
    <reaction evidence="1">
        <text>S-ubiquitinyl-[E2 ubiquitin-conjugating enzyme]-L-cysteine + [acceptor protein]-L-lysine = [E2 ubiquitin-conjugating enzyme]-L-cysteine + N(6)-ubiquitinyl-[acceptor protein]-L-lysine.</text>
        <dbReference type="EC" id="2.3.2.27"/>
    </reaction>
</comment>
<feature type="region of interest" description="Disordered" evidence="19">
    <location>
        <begin position="461"/>
        <end position="501"/>
    </location>
</feature>
<dbReference type="SMART" id="SM00184">
    <property type="entry name" value="RING"/>
    <property type="match status" value="1"/>
</dbReference>
<dbReference type="CTD" id="56852"/>
<dbReference type="InterPro" id="IPR003034">
    <property type="entry name" value="SAP_dom"/>
</dbReference>
<dbReference type="Proteomes" id="UP000515159">
    <property type="component" value="Chromosome 17"/>
</dbReference>
<evidence type="ECO:0000256" key="2">
    <source>
        <dbReference type="ARBA" id="ARBA00004123"/>
    </source>
</evidence>
<evidence type="ECO:0000313" key="23">
    <source>
        <dbReference type="Proteomes" id="UP000515159"/>
    </source>
</evidence>
<dbReference type="GO" id="GO:0006513">
    <property type="term" value="P:protein monoubiquitination"/>
    <property type="evidence" value="ECO:0007669"/>
    <property type="project" value="InterPro"/>
</dbReference>
<dbReference type="Pfam" id="PF13923">
    <property type="entry name" value="zf-C3HC4_2"/>
    <property type="match status" value="1"/>
</dbReference>
<sequence>MGDVTADVAELVAVVSCCPWRTAVTVVSEKNFGSHTRLQGSCCFVERKLKLVMKVVDDLLRCGICFDYFNIAMMIPQCSHNYCSLCIRKFLSYKTQCPTCCVSVVEPDLRNNRILDELVKNFQFARQHLFQFILDSPPTSPQMPNSTHSSVRMQAAKSMACVGLKHENKFMDSFLVKRNTPTSKRVLEITKKETEEEDKMEDHSHSAEACGTTCDRMAARPAASPDTPSTSTMKDMRKVDCPVCGVSISEQLINKHLDKCLTRDEKKESLRSSVHKRKPMAKVVYNLLTIRDLRKKLKDVGLPAQGSRQQLIRRHQEFVHMYNAQCDSLNPKSAAEIVKEIECSEKTRTLLESKPTQPAMTFTKDQTEKEIDEIHSEYRRKHQTEFQLLVDEVKNRWKKTGQKRRQDLKEEEQMGPEDGTRRRGEEKRQCKDWISEEDPVFIKKESEMDAACSTVEEMEPCALGPSELPPSPLSAASSSSDILRDLEQAGLSEESLDEYRS</sequence>
<dbReference type="OrthoDB" id="9049620at2759"/>
<gene>
    <name evidence="24" type="primary">RAD18</name>
</gene>